<feature type="transmembrane region" description="Helical" evidence="1">
    <location>
        <begin position="84"/>
        <end position="103"/>
    </location>
</feature>
<evidence type="ECO:0000256" key="1">
    <source>
        <dbReference type="SAM" id="Phobius"/>
    </source>
</evidence>
<evidence type="ECO:0000313" key="2">
    <source>
        <dbReference type="EMBL" id="CAB4172172.1"/>
    </source>
</evidence>
<evidence type="ECO:0000313" key="4">
    <source>
        <dbReference type="EMBL" id="CAB5238542.1"/>
    </source>
</evidence>
<keyword evidence="1" id="KW-1133">Transmembrane helix</keyword>
<protein>
    <submittedName>
        <fullName evidence="3">Uncharacterized protein</fullName>
    </submittedName>
</protein>
<dbReference type="EMBL" id="LR797289">
    <property type="protein sequence ID" value="CAB4199890.1"/>
    <property type="molecule type" value="Genomic_DNA"/>
</dbReference>
<feature type="transmembrane region" description="Helical" evidence="1">
    <location>
        <begin position="52"/>
        <end position="72"/>
    </location>
</feature>
<dbReference type="EMBL" id="LR798461">
    <property type="protein sequence ID" value="CAB5238542.1"/>
    <property type="molecule type" value="Genomic_DNA"/>
</dbReference>
<gene>
    <name evidence="3" type="ORF">UFOVP1354_13</name>
    <name evidence="4" type="ORF">UFOVP1547_42</name>
    <name evidence="2" type="ORF">UFOVP930_53</name>
</gene>
<dbReference type="PROSITE" id="PS51257">
    <property type="entry name" value="PROKAR_LIPOPROTEIN"/>
    <property type="match status" value="1"/>
</dbReference>
<keyword evidence="1" id="KW-0812">Transmembrane</keyword>
<name>A0A6J5RR97_9CAUD</name>
<reference evidence="3" key="1">
    <citation type="submission" date="2020-05" db="EMBL/GenBank/DDBJ databases">
        <authorList>
            <person name="Chiriac C."/>
            <person name="Salcher M."/>
            <person name="Ghai R."/>
            <person name="Kavagutti S V."/>
        </authorList>
    </citation>
    <scope>NUCLEOTIDE SEQUENCE</scope>
</reference>
<dbReference type="EMBL" id="LR796873">
    <property type="protein sequence ID" value="CAB4172172.1"/>
    <property type="molecule type" value="Genomic_DNA"/>
</dbReference>
<organism evidence="3">
    <name type="scientific">uncultured Caudovirales phage</name>
    <dbReference type="NCBI Taxonomy" id="2100421"/>
    <lineage>
        <taxon>Viruses</taxon>
        <taxon>Duplodnaviria</taxon>
        <taxon>Heunggongvirae</taxon>
        <taxon>Uroviricota</taxon>
        <taxon>Caudoviricetes</taxon>
        <taxon>Peduoviridae</taxon>
        <taxon>Maltschvirus</taxon>
        <taxon>Maltschvirus maltsch</taxon>
    </lineage>
</organism>
<keyword evidence="1" id="KW-0472">Membrane</keyword>
<evidence type="ECO:0000313" key="3">
    <source>
        <dbReference type="EMBL" id="CAB4199890.1"/>
    </source>
</evidence>
<sequence>MMLKNPIFIASIALAVSATADMATTMSGISAGCTEANFIALVFQQRYGVLNGMIVREFLVTLPLAIIGTWFLYRRTRSVRMASLAVWVIVAAHVIATINNVLIQL</sequence>
<proteinExistence type="predicted"/>
<accession>A0A6J5RR97</accession>